<evidence type="ECO:0000313" key="2">
    <source>
        <dbReference type="EMBL" id="PUE52144.1"/>
    </source>
</evidence>
<proteinExistence type="predicted"/>
<evidence type="ECO:0008006" key="4">
    <source>
        <dbReference type="Google" id="ProtNLM"/>
    </source>
</evidence>
<sequence>MKQRSFKQYFITGLLVWLPMGITVWVLNWLVGLLDGIFLAVLLAADTLIPGMHKVAELLRGVPGLGVMLVALVIFATGVFVANMFGQWWLRQWDSLMNRIPVVRSIYTSVKQVADTLFSGSGNAFSKALLVQYPRQGSWTIAFLTGTPGGEVAKHLGQPMVSVYVPTTPNPTSGFFLMMPKADVIELEMSVDDALKYIISMGVVVPVGPDALPVVPAATQPSL</sequence>
<organism evidence="2 3">
    <name type="scientific">Limnohabitans parvus II-B4</name>
    <dbReference type="NCBI Taxonomy" id="1293052"/>
    <lineage>
        <taxon>Bacteria</taxon>
        <taxon>Pseudomonadati</taxon>
        <taxon>Pseudomonadota</taxon>
        <taxon>Betaproteobacteria</taxon>
        <taxon>Burkholderiales</taxon>
        <taxon>Comamonadaceae</taxon>
        <taxon>Limnohabitans</taxon>
    </lineage>
</organism>
<dbReference type="InterPro" id="IPR007462">
    <property type="entry name" value="COV1-like"/>
</dbReference>
<comment type="caution">
    <text evidence="2">The sequence shown here is derived from an EMBL/GenBank/DDBJ whole genome shotgun (WGS) entry which is preliminary data.</text>
</comment>
<reference evidence="2 3" key="1">
    <citation type="submission" date="2017-04" db="EMBL/GenBank/DDBJ databases">
        <title>Unexpected and diverse lifestyles within the genus Limnohabitans.</title>
        <authorList>
            <person name="Kasalicky V."/>
            <person name="Mehrshad M."/>
            <person name="Andrei S.-A."/>
            <person name="Salcher M."/>
            <person name="Kratochvilova H."/>
            <person name="Simek K."/>
            <person name="Ghai R."/>
        </authorList>
    </citation>
    <scope>NUCLEOTIDE SEQUENCE [LARGE SCALE GENOMIC DNA]</scope>
    <source>
        <strain evidence="2 3">II-B4</strain>
    </source>
</reference>
<dbReference type="OrthoDB" id="9780267at2"/>
<evidence type="ECO:0000313" key="3">
    <source>
        <dbReference type="Proteomes" id="UP000250790"/>
    </source>
</evidence>
<dbReference type="PANTHER" id="PTHR31876">
    <property type="entry name" value="COV-LIKE PROTEIN 1"/>
    <property type="match status" value="1"/>
</dbReference>
<name>A0A315E885_9BURK</name>
<protein>
    <recommendedName>
        <fullName evidence="4">DUF502 domain-containing protein</fullName>
    </recommendedName>
</protein>
<keyword evidence="1" id="KW-0812">Transmembrane</keyword>
<dbReference type="AlphaFoldDB" id="A0A315E885"/>
<evidence type="ECO:0000256" key="1">
    <source>
        <dbReference type="SAM" id="Phobius"/>
    </source>
</evidence>
<dbReference type="Pfam" id="PF04367">
    <property type="entry name" value="DUF502"/>
    <property type="match status" value="1"/>
</dbReference>
<keyword evidence="1" id="KW-1133">Transmembrane helix</keyword>
<accession>A0A315E885</accession>
<dbReference type="EMBL" id="NESN01000005">
    <property type="protein sequence ID" value="PUE52144.1"/>
    <property type="molecule type" value="Genomic_DNA"/>
</dbReference>
<dbReference type="Proteomes" id="UP000250790">
    <property type="component" value="Unassembled WGS sequence"/>
</dbReference>
<keyword evidence="1" id="KW-0472">Membrane</keyword>
<keyword evidence="3" id="KW-1185">Reference proteome</keyword>
<feature type="transmembrane region" description="Helical" evidence="1">
    <location>
        <begin position="65"/>
        <end position="90"/>
    </location>
</feature>
<dbReference type="PANTHER" id="PTHR31876:SF26">
    <property type="entry name" value="PROTEIN LIKE COV 2"/>
    <property type="match status" value="1"/>
</dbReference>
<gene>
    <name evidence="2" type="ORF">B9Z37_13850</name>
</gene>
<feature type="transmembrane region" description="Helical" evidence="1">
    <location>
        <begin position="12"/>
        <end position="45"/>
    </location>
</feature>
<dbReference type="RefSeq" id="WP_108313590.1">
    <property type="nucleotide sequence ID" value="NZ_NESN01000005.1"/>
</dbReference>